<dbReference type="CDD" id="cd00293">
    <property type="entry name" value="USP-like"/>
    <property type="match status" value="2"/>
</dbReference>
<dbReference type="InterPro" id="IPR006015">
    <property type="entry name" value="Universal_stress_UspA"/>
</dbReference>
<feature type="domain" description="UspA" evidence="2">
    <location>
        <begin position="1"/>
        <end position="132"/>
    </location>
</feature>
<dbReference type="PANTHER" id="PTHR46268:SF6">
    <property type="entry name" value="UNIVERSAL STRESS PROTEIN UP12"/>
    <property type="match status" value="1"/>
</dbReference>
<comment type="similarity">
    <text evidence="1">Belongs to the universal stress protein A family.</text>
</comment>
<evidence type="ECO:0000259" key="2">
    <source>
        <dbReference type="Pfam" id="PF00582"/>
    </source>
</evidence>
<gene>
    <name evidence="3" type="ORF">ENT73_05790</name>
</gene>
<dbReference type="InterPro" id="IPR006016">
    <property type="entry name" value="UspA"/>
</dbReference>
<dbReference type="PANTHER" id="PTHR46268">
    <property type="entry name" value="STRESS RESPONSE PROTEIN NHAX"/>
    <property type="match status" value="1"/>
</dbReference>
<dbReference type="Gene3D" id="3.40.50.620">
    <property type="entry name" value="HUPs"/>
    <property type="match status" value="2"/>
</dbReference>
<feature type="domain" description="UspA" evidence="2">
    <location>
        <begin position="143"/>
        <end position="263"/>
    </location>
</feature>
<dbReference type="InterPro" id="IPR014729">
    <property type="entry name" value="Rossmann-like_a/b/a_fold"/>
</dbReference>
<dbReference type="Pfam" id="PF00582">
    <property type="entry name" value="Usp"/>
    <property type="match status" value="2"/>
</dbReference>
<dbReference type="EMBL" id="DSZU01000100">
    <property type="protein sequence ID" value="HGV55579.1"/>
    <property type="molecule type" value="Genomic_DNA"/>
</dbReference>
<evidence type="ECO:0000313" key="3">
    <source>
        <dbReference type="EMBL" id="HGV55579.1"/>
    </source>
</evidence>
<dbReference type="SUPFAM" id="SSF52402">
    <property type="entry name" value="Adenine nucleotide alpha hydrolases-like"/>
    <property type="match status" value="2"/>
</dbReference>
<accession>A0A832GPE3</accession>
<dbReference type="AlphaFoldDB" id="A0A832GPE3"/>
<protein>
    <submittedName>
        <fullName evidence="3">Universal stress protein</fullName>
    </submittedName>
</protein>
<comment type="caution">
    <text evidence="3">The sequence shown here is derived from an EMBL/GenBank/DDBJ whole genome shotgun (WGS) entry which is preliminary data.</text>
</comment>
<proteinExistence type="inferred from homology"/>
<organism evidence="3">
    <name type="scientific">Caldimicrobium thiodismutans</name>
    <dbReference type="NCBI Taxonomy" id="1653476"/>
    <lineage>
        <taxon>Bacteria</taxon>
        <taxon>Pseudomonadati</taxon>
        <taxon>Thermodesulfobacteriota</taxon>
        <taxon>Thermodesulfobacteria</taxon>
        <taxon>Thermodesulfobacteriales</taxon>
        <taxon>Thermodesulfobacteriaceae</taxon>
        <taxon>Caldimicrobium</taxon>
    </lineage>
</organism>
<name>A0A832GPE3_9BACT</name>
<evidence type="ECO:0000256" key="1">
    <source>
        <dbReference type="ARBA" id="ARBA00008791"/>
    </source>
</evidence>
<reference evidence="3" key="1">
    <citation type="journal article" date="2020" name="mSystems">
        <title>Genome- and Community-Level Interaction Insights into Carbon Utilization and Element Cycling Functions of Hydrothermarchaeota in Hydrothermal Sediment.</title>
        <authorList>
            <person name="Zhou Z."/>
            <person name="Liu Y."/>
            <person name="Xu W."/>
            <person name="Pan J."/>
            <person name="Luo Z.H."/>
            <person name="Li M."/>
        </authorList>
    </citation>
    <scope>NUCLEOTIDE SEQUENCE [LARGE SCALE GENOMIC DNA]</scope>
    <source>
        <strain evidence="3">SpSt-605</strain>
    </source>
</reference>
<sequence length="263" mass="28873">MLATDGSEFSRGAERIALNIADECGAKLYVVYVVYYNPEHMSMAIQEVETQKSKAREILERVKREAIEREIEVETKIHMAEEIEKGIAEVAKDLYVNLIVMGRRGVRGLAKYFIGSATLGIIPIAPCPVLVAPKGADFRGRGLLAATDGSEVSMRAIEFMCDMASRMQLPVVVLSVAKDASERAKAEEALKKAEEFLKGFNIKAEKVLHIGEPYRVILDVVTQRDLDLIVLGNRGLKGVSKLILGSVSEKVVANSDRGVLIVK</sequence>
<dbReference type="PRINTS" id="PR01438">
    <property type="entry name" value="UNVRSLSTRESS"/>
</dbReference>